<dbReference type="Pfam" id="PF00440">
    <property type="entry name" value="TetR_N"/>
    <property type="match status" value="1"/>
</dbReference>
<keyword evidence="3" id="KW-0804">Transcription</keyword>
<dbReference type="RefSeq" id="WP_249905185.1">
    <property type="nucleotide sequence ID" value="NZ_JAMGBA010000004.1"/>
</dbReference>
<dbReference type="InterPro" id="IPR036271">
    <property type="entry name" value="Tet_transcr_reg_TetR-rel_C_sf"/>
</dbReference>
<dbReference type="InterPro" id="IPR011075">
    <property type="entry name" value="TetR_C"/>
</dbReference>
<dbReference type="SUPFAM" id="SSF46689">
    <property type="entry name" value="Homeodomain-like"/>
    <property type="match status" value="1"/>
</dbReference>
<dbReference type="Proteomes" id="UP001203410">
    <property type="component" value="Unassembled WGS sequence"/>
</dbReference>
<keyword evidence="1" id="KW-0805">Transcription regulation</keyword>
<protein>
    <submittedName>
        <fullName evidence="6">TetR/AcrR family transcriptional regulator</fullName>
    </submittedName>
</protein>
<organism evidence="6 7">
    <name type="scientific">Sphingomonas caseinilyticus</name>
    <dbReference type="NCBI Taxonomy" id="2908205"/>
    <lineage>
        <taxon>Bacteria</taxon>
        <taxon>Pseudomonadati</taxon>
        <taxon>Pseudomonadota</taxon>
        <taxon>Alphaproteobacteria</taxon>
        <taxon>Sphingomonadales</taxon>
        <taxon>Sphingomonadaceae</taxon>
        <taxon>Sphingomonas</taxon>
    </lineage>
</organism>
<evidence type="ECO:0000313" key="6">
    <source>
        <dbReference type="EMBL" id="MCL6699727.1"/>
    </source>
</evidence>
<evidence type="ECO:0000313" key="7">
    <source>
        <dbReference type="Proteomes" id="UP001203410"/>
    </source>
</evidence>
<name>A0ABT0RXL4_9SPHN</name>
<dbReference type="SUPFAM" id="SSF48498">
    <property type="entry name" value="Tetracyclin repressor-like, C-terminal domain"/>
    <property type="match status" value="1"/>
</dbReference>
<dbReference type="PROSITE" id="PS50977">
    <property type="entry name" value="HTH_TETR_2"/>
    <property type="match status" value="1"/>
</dbReference>
<comment type="caution">
    <text evidence="6">The sequence shown here is derived from an EMBL/GenBank/DDBJ whole genome shotgun (WGS) entry which is preliminary data.</text>
</comment>
<evidence type="ECO:0000256" key="2">
    <source>
        <dbReference type="ARBA" id="ARBA00023125"/>
    </source>
</evidence>
<keyword evidence="7" id="KW-1185">Reference proteome</keyword>
<evidence type="ECO:0000256" key="1">
    <source>
        <dbReference type="ARBA" id="ARBA00023015"/>
    </source>
</evidence>
<accession>A0ABT0RXL4</accession>
<feature type="domain" description="HTH tetR-type" evidence="5">
    <location>
        <begin position="1"/>
        <end position="59"/>
    </location>
</feature>
<dbReference type="EMBL" id="JAMGBA010000004">
    <property type="protein sequence ID" value="MCL6699727.1"/>
    <property type="molecule type" value="Genomic_DNA"/>
</dbReference>
<dbReference type="Gene3D" id="1.10.10.60">
    <property type="entry name" value="Homeodomain-like"/>
    <property type="match status" value="1"/>
</dbReference>
<evidence type="ECO:0000259" key="5">
    <source>
        <dbReference type="PROSITE" id="PS50977"/>
    </source>
</evidence>
<dbReference type="InterPro" id="IPR009057">
    <property type="entry name" value="Homeodomain-like_sf"/>
</dbReference>
<proteinExistence type="predicted"/>
<dbReference type="InterPro" id="IPR001647">
    <property type="entry name" value="HTH_TetR"/>
</dbReference>
<dbReference type="Pfam" id="PF16859">
    <property type="entry name" value="TetR_C_11"/>
    <property type="match status" value="1"/>
</dbReference>
<dbReference type="Gene3D" id="1.10.357.10">
    <property type="entry name" value="Tetracycline Repressor, domain 2"/>
    <property type="match status" value="1"/>
</dbReference>
<keyword evidence="2 4" id="KW-0238">DNA-binding</keyword>
<evidence type="ECO:0000256" key="3">
    <source>
        <dbReference type="ARBA" id="ARBA00023163"/>
    </source>
</evidence>
<sequence length="179" mass="19782">MTRRIHEAILELLVEGGIDACTFQNIASRAGVERSTLYRRNPDRWPTIIDAIIDFAERETAPHDTGTFRGDLTATLRNLARALNGPLGPALITVAAALQTGVAPGQGERFWASRMERLGPMFDGAIARGELRDNVDREAIFSMAAGPIYFRRLIAAKPVGDDWVRLVVDEICGRYCLEN</sequence>
<reference evidence="6 7" key="1">
    <citation type="submission" date="2022-05" db="EMBL/GenBank/DDBJ databases">
        <authorList>
            <person name="Jo J.-H."/>
            <person name="Im W.-T."/>
        </authorList>
    </citation>
    <scope>NUCLEOTIDE SEQUENCE [LARGE SCALE GENOMIC DNA]</scope>
    <source>
        <strain evidence="6 7">NSE70-1</strain>
    </source>
</reference>
<dbReference type="PANTHER" id="PTHR30055:SF148">
    <property type="entry name" value="TETR-FAMILY TRANSCRIPTIONAL REGULATOR"/>
    <property type="match status" value="1"/>
</dbReference>
<feature type="DNA-binding region" description="H-T-H motif" evidence="4">
    <location>
        <begin position="22"/>
        <end position="41"/>
    </location>
</feature>
<dbReference type="PANTHER" id="PTHR30055">
    <property type="entry name" value="HTH-TYPE TRANSCRIPTIONAL REGULATOR RUTR"/>
    <property type="match status" value="1"/>
</dbReference>
<evidence type="ECO:0000256" key="4">
    <source>
        <dbReference type="PROSITE-ProRule" id="PRU00335"/>
    </source>
</evidence>
<dbReference type="InterPro" id="IPR050109">
    <property type="entry name" value="HTH-type_TetR-like_transc_reg"/>
</dbReference>
<gene>
    <name evidence="6" type="ORF">LZ496_13160</name>
</gene>